<proteinExistence type="predicted"/>
<name>A0AAW1VAC0_9CUCU</name>
<dbReference type="AlphaFoldDB" id="A0AAW1VAC0"/>
<evidence type="ECO:0000313" key="2">
    <source>
        <dbReference type="EMBL" id="KAK9889687.1"/>
    </source>
</evidence>
<evidence type="ECO:0000313" key="3">
    <source>
        <dbReference type="Proteomes" id="UP001431783"/>
    </source>
</evidence>
<comment type="caution">
    <text evidence="2">The sequence shown here is derived from an EMBL/GenBank/DDBJ whole genome shotgun (WGS) entry which is preliminary data.</text>
</comment>
<feature type="region of interest" description="Disordered" evidence="1">
    <location>
        <begin position="33"/>
        <end position="53"/>
    </location>
</feature>
<dbReference type="EMBL" id="JARQZJ010000123">
    <property type="protein sequence ID" value="KAK9889687.1"/>
    <property type="molecule type" value="Genomic_DNA"/>
</dbReference>
<dbReference type="Proteomes" id="UP001431783">
    <property type="component" value="Unassembled WGS sequence"/>
</dbReference>
<evidence type="ECO:0000256" key="1">
    <source>
        <dbReference type="SAM" id="MobiDB-lite"/>
    </source>
</evidence>
<protein>
    <submittedName>
        <fullName evidence="2">Uncharacterized protein</fullName>
    </submittedName>
</protein>
<accession>A0AAW1VAC0</accession>
<sequence>MAFIADEKTQGETLLGKFNVDTIWQIRGIMYPVGRGKESGEDERKNSTQKSSSQECSLLKCEVKVENLNEALLLLRKPALLALISWCEAFLLAPVGGAYNYQYLSY</sequence>
<keyword evidence="3" id="KW-1185">Reference proteome</keyword>
<reference evidence="2 3" key="1">
    <citation type="submission" date="2023-03" db="EMBL/GenBank/DDBJ databases">
        <title>Genome insight into feeding habits of ladybird beetles.</title>
        <authorList>
            <person name="Li H.-S."/>
            <person name="Huang Y.-H."/>
            <person name="Pang H."/>
        </authorList>
    </citation>
    <scope>NUCLEOTIDE SEQUENCE [LARGE SCALE GENOMIC DNA]</scope>
    <source>
        <strain evidence="2">SYSU_2023b</strain>
        <tissue evidence="2">Whole body</tissue>
    </source>
</reference>
<organism evidence="2 3">
    <name type="scientific">Henosepilachna vigintioctopunctata</name>
    <dbReference type="NCBI Taxonomy" id="420089"/>
    <lineage>
        <taxon>Eukaryota</taxon>
        <taxon>Metazoa</taxon>
        <taxon>Ecdysozoa</taxon>
        <taxon>Arthropoda</taxon>
        <taxon>Hexapoda</taxon>
        <taxon>Insecta</taxon>
        <taxon>Pterygota</taxon>
        <taxon>Neoptera</taxon>
        <taxon>Endopterygota</taxon>
        <taxon>Coleoptera</taxon>
        <taxon>Polyphaga</taxon>
        <taxon>Cucujiformia</taxon>
        <taxon>Coccinelloidea</taxon>
        <taxon>Coccinellidae</taxon>
        <taxon>Epilachninae</taxon>
        <taxon>Epilachnini</taxon>
        <taxon>Henosepilachna</taxon>
    </lineage>
</organism>
<feature type="compositionally biased region" description="Basic and acidic residues" evidence="1">
    <location>
        <begin position="35"/>
        <end position="46"/>
    </location>
</feature>
<gene>
    <name evidence="2" type="ORF">WA026_007066</name>
</gene>